<evidence type="ECO:0000313" key="4">
    <source>
        <dbReference type="Proteomes" id="UP000193944"/>
    </source>
</evidence>
<organism evidence="3 4">
    <name type="scientific">Anaeromyces robustus</name>
    <dbReference type="NCBI Taxonomy" id="1754192"/>
    <lineage>
        <taxon>Eukaryota</taxon>
        <taxon>Fungi</taxon>
        <taxon>Fungi incertae sedis</taxon>
        <taxon>Chytridiomycota</taxon>
        <taxon>Chytridiomycota incertae sedis</taxon>
        <taxon>Neocallimastigomycetes</taxon>
        <taxon>Neocallimastigales</taxon>
        <taxon>Neocallimastigaceae</taxon>
        <taxon>Anaeromyces</taxon>
    </lineage>
</organism>
<dbReference type="OrthoDB" id="2160815at2759"/>
<dbReference type="Proteomes" id="UP000193944">
    <property type="component" value="Unassembled WGS sequence"/>
</dbReference>
<feature type="compositionally biased region" description="Basic and acidic residues" evidence="2">
    <location>
        <begin position="323"/>
        <end position="341"/>
    </location>
</feature>
<feature type="region of interest" description="Disordered" evidence="2">
    <location>
        <begin position="92"/>
        <end position="113"/>
    </location>
</feature>
<dbReference type="AlphaFoldDB" id="A0A1Y1WZD8"/>
<reference evidence="3 4" key="2">
    <citation type="submission" date="2016-08" db="EMBL/GenBank/DDBJ databases">
        <title>Pervasive Adenine N6-methylation of Active Genes in Fungi.</title>
        <authorList>
            <consortium name="DOE Joint Genome Institute"/>
            <person name="Mondo S.J."/>
            <person name="Dannebaum R.O."/>
            <person name="Kuo R.C."/>
            <person name="Labutti K."/>
            <person name="Haridas S."/>
            <person name="Kuo A."/>
            <person name="Salamov A."/>
            <person name="Ahrendt S.R."/>
            <person name="Lipzen A."/>
            <person name="Sullivan W."/>
            <person name="Andreopoulos W.B."/>
            <person name="Clum A."/>
            <person name="Lindquist E."/>
            <person name="Daum C."/>
            <person name="Ramamoorthy G.K."/>
            <person name="Gryganskyi A."/>
            <person name="Culley D."/>
            <person name="Magnuson J.K."/>
            <person name="James T.Y."/>
            <person name="O'Malley M.A."/>
            <person name="Stajich J.E."/>
            <person name="Spatafora J.W."/>
            <person name="Visel A."/>
            <person name="Grigoriev I.V."/>
        </authorList>
    </citation>
    <scope>NUCLEOTIDE SEQUENCE [LARGE SCALE GENOMIC DNA]</scope>
    <source>
        <strain evidence="3 4">S4</strain>
    </source>
</reference>
<comment type="caution">
    <text evidence="3">The sequence shown here is derived from an EMBL/GenBank/DDBJ whole genome shotgun (WGS) entry which is preliminary data.</text>
</comment>
<feature type="coiled-coil region" evidence="1">
    <location>
        <begin position="400"/>
        <end position="434"/>
    </location>
</feature>
<gene>
    <name evidence="3" type="ORF">BCR32DRAFT_301675</name>
</gene>
<feature type="non-terminal residue" evidence="3">
    <location>
        <position position="1"/>
    </location>
</feature>
<protein>
    <submittedName>
        <fullName evidence="3">Uncharacterized protein</fullName>
    </submittedName>
</protein>
<name>A0A1Y1WZD8_9FUNG</name>
<evidence type="ECO:0000313" key="3">
    <source>
        <dbReference type="EMBL" id="ORX78454.1"/>
    </source>
</evidence>
<feature type="region of interest" description="Disordered" evidence="2">
    <location>
        <begin position="273"/>
        <end position="341"/>
    </location>
</feature>
<feature type="region of interest" description="Disordered" evidence="2">
    <location>
        <begin position="158"/>
        <end position="187"/>
    </location>
</feature>
<feature type="compositionally biased region" description="Low complexity" evidence="2">
    <location>
        <begin position="303"/>
        <end position="319"/>
    </location>
</feature>
<accession>A0A1Y1WZD8</accession>
<evidence type="ECO:0000256" key="2">
    <source>
        <dbReference type="SAM" id="MobiDB-lite"/>
    </source>
</evidence>
<feature type="compositionally biased region" description="Basic residues" evidence="2">
    <location>
        <begin position="169"/>
        <end position="182"/>
    </location>
</feature>
<feature type="compositionally biased region" description="Low complexity" evidence="2">
    <location>
        <begin position="92"/>
        <end position="111"/>
    </location>
</feature>
<dbReference type="EMBL" id="MCFG01000209">
    <property type="protein sequence ID" value="ORX78454.1"/>
    <property type="molecule type" value="Genomic_DNA"/>
</dbReference>
<sequence>KINKVKYEIIQYTNNNNDKDKDKDKDKKNNKKLINKSKDINESIKDDQSSSPSITIINNSKYKLKLSKKDDNDNIDKIFTIKKNILNTNTNNVNNNDNNNNNCNNNGNNNNYSISEVDSQMLMDLITEKDTINNNKDDKNDKNKIEVSNKSKKIDEELKKLDSKNNIPHLHKRSKSHTHSHIHNTQDHIKKLKTSLLRHSNYDYYNYRLYLLNKSKNQLKKQLMKYKLLNPILSHSANSHNRKIPHIYGRSGCHISYYNNCCLNNRKKEYKESPIKAKSKERKIEYSQPKYDYNNHVQSSLTNNKINNNKENNNNNNNRNNKHQNDKSKSQKYNDKEEDKELYNSEWEDIIKNIIKRMILKYNLSNDDITDFKNNDNNNNKNNYKLNINLQKNQDTKIKNKRSNDLINQQQVEIEELKQEEEEFKQQTSTTKNINFRINHNLKIDTTEDITEEELQELKFFKADIIHFFGNIQENKTKSNIFIMDDKGDLDKNGLTLSDRLKFMNHGEQLKKKCFQLIRLYNIFSNQLDEVIKNYT</sequence>
<keyword evidence="4" id="KW-1185">Reference proteome</keyword>
<keyword evidence="1" id="KW-0175">Coiled coil</keyword>
<proteinExistence type="predicted"/>
<reference evidence="3 4" key="1">
    <citation type="submission" date="2016-08" db="EMBL/GenBank/DDBJ databases">
        <title>A Parts List for Fungal Cellulosomes Revealed by Comparative Genomics.</title>
        <authorList>
            <consortium name="DOE Joint Genome Institute"/>
            <person name="Haitjema C.H."/>
            <person name="Gilmore S.P."/>
            <person name="Henske J.K."/>
            <person name="Solomon K.V."/>
            <person name="De Groot R."/>
            <person name="Kuo A."/>
            <person name="Mondo S.J."/>
            <person name="Salamov A.A."/>
            <person name="Labutti K."/>
            <person name="Zhao Z."/>
            <person name="Chiniquy J."/>
            <person name="Barry K."/>
            <person name="Brewer H.M."/>
            <person name="Purvine S.O."/>
            <person name="Wright A.T."/>
            <person name="Boxma B."/>
            <person name="Van Alen T."/>
            <person name="Hackstein J.H."/>
            <person name="Baker S.E."/>
            <person name="Grigoriev I.V."/>
            <person name="O'Malley M.A."/>
        </authorList>
    </citation>
    <scope>NUCLEOTIDE SEQUENCE [LARGE SCALE GENOMIC DNA]</scope>
    <source>
        <strain evidence="3 4">S4</strain>
    </source>
</reference>
<evidence type="ECO:0000256" key="1">
    <source>
        <dbReference type="SAM" id="Coils"/>
    </source>
</evidence>